<dbReference type="InterPro" id="IPR001345">
    <property type="entry name" value="PG/BPGM_mutase_AS"/>
</dbReference>
<evidence type="ECO:0000256" key="7">
    <source>
        <dbReference type="PIRSR" id="PIRSR613078-1"/>
    </source>
</evidence>
<accession>A0A380C1E9</accession>
<dbReference type="NCBIfam" id="TIGR01258">
    <property type="entry name" value="pgm_1"/>
    <property type="match status" value="1"/>
</dbReference>
<feature type="site" description="Transition state stabilizer" evidence="6 9">
    <location>
        <position position="188"/>
    </location>
</feature>
<feature type="binding site" evidence="6 8">
    <location>
        <begin position="120"/>
        <end position="121"/>
    </location>
    <ligand>
        <name>substrate</name>
    </ligand>
</feature>
<dbReference type="InterPro" id="IPR029033">
    <property type="entry name" value="His_PPase_superfam"/>
</dbReference>
<feature type="binding site" evidence="6 8">
    <location>
        <position position="104"/>
    </location>
    <ligand>
        <name>substrate</name>
    </ligand>
</feature>
<dbReference type="GO" id="GO:0006094">
    <property type="term" value="P:gluconeogenesis"/>
    <property type="evidence" value="ECO:0007669"/>
    <property type="project" value="UniProtKB-UniRule"/>
</dbReference>
<evidence type="ECO:0000256" key="4">
    <source>
        <dbReference type="ARBA" id="ARBA00023152"/>
    </source>
</evidence>
<dbReference type="AlphaFoldDB" id="A0A380C1E9"/>
<feature type="active site" description="Proton donor/acceptor" evidence="6 7">
    <location>
        <position position="93"/>
    </location>
</feature>
<gene>
    <name evidence="6 11" type="primary">gpmA</name>
    <name evidence="11" type="ORF">NCTC12413_00544</name>
</gene>
<dbReference type="NCBIfam" id="NF010713">
    <property type="entry name" value="PRK14115.1"/>
    <property type="match status" value="1"/>
</dbReference>
<comment type="similarity">
    <text evidence="2 6">Belongs to the phosphoglycerate mutase family. BPG-dependent PGAM subfamily.</text>
</comment>
<feature type="binding site" evidence="6 8">
    <location>
        <begin position="14"/>
        <end position="21"/>
    </location>
    <ligand>
        <name>substrate</name>
    </ligand>
</feature>
<organism evidence="11 12">
    <name type="scientific">Staphylococcus arlettae</name>
    <dbReference type="NCBI Taxonomy" id="29378"/>
    <lineage>
        <taxon>Bacteria</taxon>
        <taxon>Bacillati</taxon>
        <taxon>Bacillota</taxon>
        <taxon>Bacilli</taxon>
        <taxon>Bacillales</taxon>
        <taxon>Staphylococcaceae</taxon>
        <taxon>Staphylococcus</taxon>
    </lineage>
</organism>
<evidence type="ECO:0000256" key="8">
    <source>
        <dbReference type="PIRSR" id="PIRSR613078-2"/>
    </source>
</evidence>
<dbReference type="FunFam" id="3.40.50.1240:FF:000003">
    <property type="entry name" value="2,3-bisphosphoglycerate-dependent phosphoglycerate mutase"/>
    <property type="match status" value="1"/>
</dbReference>
<keyword evidence="5 6" id="KW-0413">Isomerase</keyword>
<dbReference type="InterPro" id="IPR013078">
    <property type="entry name" value="His_Pase_superF_clade-1"/>
</dbReference>
<comment type="catalytic activity">
    <reaction evidence="1 6 10">
        <text>(2R)-2-phosphoglycerate = (2R)-3-phosphoglycerate</text>
        <dbReference type="Rhea" id="RHEA:15901"/>
        <dbReference type="ChEBI" id="CHEBI:58272"/>
        <dbReference type="ChEBI" id="CHEBI:58289"/>
        <dbReference type="EC" id="5.4.2.11"/>
    </reaction>
</comment>
<protein>
    <recommendedName>
        <fullName evidence="6 10">2,3-bisphosphoglycerate-dependent phosphoglycerate mutase</fullName>
        <shortName evidence="6">BPG-dependent PGAM</shortName>
        <shortName evidence="6">PGAM</shortName>
        <shortName evidence="6">Phosphoglyceromutase</shortName>
        <shortName evidence="6">dPGM</shortName>
        <ecNumber evidence="6 10">5.4.2.11</ecNumber>
    </recommendedName>
</protein>
<evidence type="ECO:0000313" key="11">
    <source>
        <dbReference type="EMBL" id="SUJ10943.1"/>
    </source>
</evidence>
<feature type="binding site" evidence="6 8">
    <location>
        <begin position="93"/>
        <end position="96"/>
    </location>
    <ligand>
        <name>substrate</name>
    </ligand>
</feature>
<proteinExistence type="inferred from homology"/>
<dbReference type="UniPathway" id="UPA00109">
    <property type="reaction ID" value="UER00186"/>
</dbReference>
<keyword evidence="4 6" id="KW-0324">Glycolysis</keyword>
<dbReference type="Pfam" id="PF00300">
    <property type="entry name" value="His_Phos_1"/>
    <property type="match status" value="2"/>
</dbReference>
<evidence type="ECO:0000256" key="2">
    <source>
        <dbReference type="ARBA" id="ARBA00006717"/>
    </source>
</evidence>
<dbReference type="PANTHER" id="PTHR11931">
    <property type="entry name" value="PHOSPHOGLYCERATE MUTASE"/>
    <property type="match status" value="1"/>
</dbReference>
<dbReference type="Proteomes" id="UP000254956">
    <property type="component" value="Unassembled WGS sequence"/>
</dbReference>
<reference evidence="11 12" key="1">
    <citation type="submission" date="2018-06" db="EMBL/GenBank/DDBJ databases">
        <authorList>
            <consortium name="Pathogen Informatics"/>
            <person name="Doyle S."/>
        </authorList>
    </citation>
    <scope>NUCLEOTIDE SEQUENCE [LARGE SCALE GENOMIC DNA]</scope>
    <source>
        <strain evidence="11 12">NCTC12413</strain>
    </source>
</reference>
<dbReference type="PROSITE" id="PS00175">
    <property type="entry name" value="PG_MUTASE"/>
    <property type="match status" value="1"/>
</dbReference>
<evidence type="ECO:0000256" key="3">
    <source>
        <dbReference type="ARBA" id="ARBA00022432"/>
    </source>
</evidence>
<evidence type="ECO:0000256" key="5">
    <source>
        <dbReference type="ARBA" id="ARBA00023235"/>
    </source>
</evidence>
<feature type="binding site" evidence="6 8">
    <location>
        <begin position="189"/>
        <end position="190"/>
    </location>
    <ligand>
        <name>substrate</name>
    </ligand>
</feature>
<dbReference type="STRING" id="1212545.SARL_06639"/>
<evidence type="ECO:0000256" key="1">
    <source>
        <dbReference type="ARBA" id="ARBA00000380"/>
    </source>
</evidence>
<evidence type="ECO:0000256" key="6">
    <source>
        <dbReference type="HAMAP-Rule" id="MF_01039"/>
    </source>
</evidence>
<dbReference type="EMBL" id="UGZE01000001">
    <property type="protein sequence ID" value="SUJ10943.1"/>
    <property type="molecule type" value="Genomic_DNA"/>
</dbReference>
<dbReference type="HAMAP" id="MF_01039">
    <property type="entry name" value="PGAM_GpmA"/>
    <property type="match status" value="1"/>
</dbReference>
<dbReference type="Gene3D" id="3.40.50.1240">
    <property type="entry name" value="Phosphoglycerate mutase-like"/>
    <property type="match status" value="1"/>
</dbReference>
<dbReference type="GO" id="GO:0004619">
    <property type="term" value="F:phosphoglycerate mutase activity"/>
    <property type="evidence" value="ECO:0007669"/>
    <property type="project" value="UniProtKB-UniRule"/>
</dbReference>
<sequence>MKEVINMPKLILCRHGQSEWNAKNLFTGWADVDLSEQGKQEAITSGQKLKRQEIEIDIVYTSLLKRAINTTYYLLEQSDQLYIPVVKSWRLNERHYGGLQGLNKDDARKQYGEQQVHLWRRSYDVKPPEQNSKQWQSYLEDRKYAHLDRRVMPEGESLKDTLDRVIPYWSDQVSQQLLANKTVLVSAHGNSLRALIMFLENVSPEDIVGYEIKTGAPLIYDLKEDLTVIDKYYL</sequence>
<evidence type="ECO:0000256" key="9">
    <source>
        <dbReference type="PIRSR" id="PIRSR613078-3"/>
    </source>
</evidence>
<feature type="binding site" evidence="6 8">
    <location>
        <begin position="27"/>
        <end position="28"/>
    </location>
    <ligand>
        <name>substrate</name>
    </ligand>
</feature>
<dbReference type="CDD" id="cd07067">
    <property type="entry name" value="HP_PGM_like"/>
    <property type="match status" value="1"/>
</dbReference>
<comment type="function">
    <text evidence="6 10">Catalyzes the interconversion of 2-phosphoglycerate and 3-phosphoglycerate.</text>
</comment>
<dbReference type="NCBIfam" id="NF010717">
    <property type="entry name" value="PRK14119.1"/>
    <property type="match status" value="1"/>
</dbReference>
<name>A0A380C1E9_9STAP</name>
<dbReference type="EC" id="5.4.2.11" evidence="6 10"/>
<evidence type="ECO:0000313" key="12">
    <source>
        <dbReference type="Proteomes" id="UP000254956"/>
    </source>
</evidence>
<dbReference type="SMART" id="SM00855">
    <property type="entry name" value="PGAM"/>
    <property type="match status" value="1"/>
</dbReference>
<evidence type="ECO:0000256" key="10">
    <source>
        <dbReference type="RuleBase" id="RU004512"/>
    </source>
</evidence>
<feature type="active site" description="Tele-phosphohistidine intermediate" evidence="6 7">
    <location>
        <position position="15"/>
    </location>
</feature>
<feature type="binding site" evidence="6 8">
    <location>
        <position position="66"/>
    </location>
    <ligand>
        <name>substrate</name>
    </ligand>
</feature>
<dbReference type="InterPro" id="IPR005952">
    <property type="entry name" value="Phosphogly_mut1"/>
</dbReference>
<dbReference type="SUPFAM" id="SSF53254">
    <property type="entry name" value="Phosphoglycerate mutase-like"/>
    <property type="match status" value="1"/>
</dbReference>
<dbReference type="GO" id="GO:0006096">
    <property type="term" value="P:glycolytic process"/>
    <property type="evidence" value="ECO:0007669"/>
    <property type="project" value="UniProtKB-UniRule"/>
</dbReference>
<comment type="pathway">
    <text evidence="6 10">Carbohydrate degradation; glycolysis; pyruvate from D-glyceraldehyde 3-phosphate: step 3/5.</text>
</comment>
<keyword evidence="3 6" id="KW-0312">Gluconeogenesis</keyword>